<accession>A0A8J5QZ63</accession>
<keyword evidence="3" id="KW-1185">Reference proteome</keyword>
<evidence type="ECO:0000256" key="1">
    <source>
        <dbReference type="SAM" id="Phobius"/>
    </source>
</evidence>
<dbReference type="EMBL" id="JAAOIC020000039">
    <property type="protein sequence ID" value="KAG8039282.1"/>
    <property type="molecule type" value="Genomic_DNA"/>
</dbReference>
<feature type="transmembrane region" description="Helical" evidence="1">
    <location>
        <begin position="75"/>
        <end position="95"/>
    </location>
</feature>
<dbReference type="AlphaFoldDB" id="A0A8J5QZ63"/>
<comment type="caution">
    <text evidence="2">The sequence shown here is derived from an EMBL/GenBank/DDBJ whole genome shotgun (WGS) entry which is preliminary data.</text>
</comment>
<keyword evidence="1" id="KW-1133">Transmembrane helix</keyword>
<evidence type="ECO:0000313" key="2">
    <source>
        <dbReference type="EMBL" id="KAG8039282.1"/>
    </source>
</evidence>
<keyword evidence="1" id="KW-0472">Membrane</keyword>
<organism evidence="2 3">
    <name type="scientific">Cotesia typhae</name>
    <dbReference type="NCBI Taxonomy" id="2053667"/>
    <lineage>
        <taxon>Eukaryota</taxon>
        <taxon>Metazoa</taxon>
        <taxon>Ecdysozoa</taxon>
        <taxon>Arthropoda</taxon>
        <taxon>Hexapoda</taxon>
        <taxon>Insecta</taxon>
        <taxon>Pterygota</taxon>
        <taxon>Neoptera</taxon>
        <taxon>Endopterygota</taxon>
        <taxon>Hymenoptera</taxon>
        <taxon>Apocrita</taxon>
        <taxon>Ichneumonoidea</taxon>
        <taxon>Braconidae</taxon>
        <taxon>Microgastrinae</taxon>
        <taxon>Cotesia</taxon>
    </lineage>
</organism>
<proteinExistence type="predicted"/>
<sequence length="226" mass="26382">MKTLPRLLEILVSVRQLFSMEPVRQLFHVLQVIFRRIFIYIKDFIVNEFIPLIVDLNNFEVREEKIRYLTLSKQLFADLAAFFIIFALFAIFLYFSTQYAFENDHCAPAIDPQPENPPIVDLTEDENNPDSVFELPMLNHPRGDASTGPEKIILRKKHQILRKSRPYCIFTDNESSRSAISVKTTQSQHSQPVIIHPDIRSLNPDGFNSWIIRRTRSGQIYGKYPI</sequence>
<keyword evidence="1" id="KW-0812">Transmembrane</keyword>
<name>A0A8J5QZ63_9HYME</name>
<dbReference type="OrthoDB" id="7615688at2759"/>
<evidence type="ECO:0000313" key="3">
    <source>
        <dbReference type="Proteomes" id="UP000729913"/>
    </source>
</evidence>
<gene>
    <name evidence="2" type="ORF">G9C98_003589</name>
</gene>
<protein>
    <submittedName>
        <fullName evidence="2">Uncharacterized protein</fullName>
    </submittedName>
</protein>
<reference evidence="2" key="2">
    <citation type="submission" date="2021-04" db="EMBL/GenBank/DDBJ databases">
        <title>Genome-wide patterns of bracovirus chromosomal integration into multiple host tissues during parasitism.</title>
        <authorList>
            <person name="Chebbi M.A.C."/>
        </authorList>
    </citation>
    <scope>NUCLEOTIDE SEQUENCE</scope>
    <source>
        <tissue evidence="2">Whole body</tissue>
    </source>
</reference>
<reference evidence="2" key="1">
    <citation type="submission" date="2020-03" db="EMBL/GenBank/DDBJ databases">
        <authorList>
            <person name="Chebbi M.A."/>
            <person name="Drezen J.M."/>
        </authorList>
    </citation>
    <scope>NUCLEOTIDE SEQUENCE</scope>
    <source>
        <tissue evidence="2">Whole body</tissue>
    </source>
</reference>
<dbReference type="Proteomes" id="UP000729913">
    <property type="component" value="Unassembled WGS sequence"/>
</dbReference>